<evidence type="ECO:0000256" key="1">
    <source>
        <dbReference type="SAM" id="MobiDB-lite"/>
    </source>
</evidence>
<sequence>MEVANSRTFAVKNSRDARVNAAAARRPRIVRLGRGRGRFTTKIRKRGALSKKRRGPLKAAPPRGAKQSFVRAPLNFGKENEWLHTLYPRQSGLRVPLLQ</sequence>
<protein>
    <submittedName>
        <fullName evidence="2">Uncharacterized protein</fullName>
    </submittedName>
</protein>
<feature type="compositionally biased region" description="Basic residues" evidence="1">
    <location>
        <begin position="45"/>
        <end position="56"/>
    </location>
</feature>
<gene>
    <name evidence="2" type="ORF">EVAR_65987_1</name>
</gene>
<feature type="region of interest" description="Disordered" evidence="1">
    <location>
        <begin position="45"/>
        <end position="66"/>
    </location>
</feature>
<dbReference type="AlphaFoldDB" id="A0A4C1ZJB9"/>
<dbReference type="Proteomes" id="UP000299102">
    <property type="component" value="Unassembled WGS sequence"/>
</dbReference>
<proteinExistence type="predicted"/>
<name>A0A4C1ZJB9_EUMVA</name>
<organism evidence="2 3">
    <name type="scientific">Eumeta variegata</name>
    <name type="common">Bagworm moth</name>
    <name type="synonym">Eumeta japonica</name>
    <dbReference type="NCBI Taxonomy" id="151549"/>
    <lineage>
        <taxon>Eukaryota</taxon>
        <taxon>Metazoa</taxon>
        <taxon>Ecdysozoa</taxon>
        <taxon>Arthropoda</taxon>
        <taxon>Hexapoda</taxon>
        <taxon>Insecta</taxon>
        <taxon>Pterygota</taxon>
        <taxon>Neoptera</taxon>
        <taxon>Endopterygota</taxon>
        <taxon>Lepidoptera</taxon>
        <taxon>Glossata</taxon>
        <taxon>Ditrysia</taxon>
        <taxon>Tineoidea</taxon>
        <taxon>Psychidae</taxon>
        <taxon>Oiketicinae</taxon>
        <taxon>Eumeta</taxon>
    </lineage>
</organism>
<accession>A0A4C1ZJB9</accession>
<keyword evidence="3" id="KW-1185">Reference proteome</keyword>
<dbReference type="EMBL" id="BGZK01001943">
    <property type="protein sequence ID" value="GBP88586.1"/>
    <property type="molecule type" value="Genomic_DNA"/>
</dbReference>
<reference evidence="2 3" key="1">
    <citation type="journal article" date="2019" name="Commun. Biol.">
        <title>The bagworm genome reveals a unique fibroin gene that provides high tensile strength.</title>
        <authorList>
            <person name="Kono N."/>
            <person name="Nakamura H."/>
            <person name="Ohtoshi R."/>
            <person name="Tomita M."/>
            <person name="Numata K."/>
            <person name="Arakawa K."/>
        </authorList>
    </citation>
    <scope>NUCLEOTIDE SEQUENCE [LARGE SCALE GENOMIC DNA]</scope>
</reference>
<comment type="caution">
    <text evidence="2">The sequence shown here is derived from an EMBL/GenBank/DDBJ whole genome shotgun (WGS) entry which is preliminary data.</text>
</comment>
<evidence type="ECO:0000313" key="3">
    <source>
        <dbReference type="Proteomes" id="UP000299102"/>
    </source>
</evidence>
<evidence type="ECO:0000313" key="2">
    <source>
        <dbReference type="EMBL" id="GBP88586.1"/>
    </source>
</evidence>